<feature type="domain" description="BAR" evidence="2">
    <location>
        <begin position="14"/>
        <end position="235"/>
    </location>
</feature>
<keyword evidence="4" id="KW-1185">Reference proteome</keyword>
<dbReference type="SMART" id="SM00721">
    <property type="entry name" value="BAR"/>
    <property type="match status" value="1"/>
</dbReference>
<name>A0A4Y9ZHR4_9AGAM</name>
<dbReference type="PROSITE" id="PS51021">
    <property type="entry name" value="BAR"/>
    <property type="match status" value="1"/>
</dbReference>
<dbReference type="Pfam" id="PF03114">
    <property type="entry name" value="BAR"/>
    <property type="match status" value="1"/>
</dbReference>
<keyword evidence="1" id="KW-0175">Coiled coil</keyword>
<proteinExistence type="predicted"/>
<dbReference type="InterPro" id="IPR027267">
    <property type="entry name" value="AH/BAR_dom_sf"/>
</dbReference>
<comment type="caution">
    <text evidence="3">The sequence shown here is derived from an EMBL/GenBank/DDBJ whole genome shotgun (WGS) entry which is preliminary data.</text>
</comment>
<reference evidence="3 4" key="1">
    <citation type="submission" date="2019-02" db="EMBL/GenBank/DDBJ databases">
        <title>Genome sequencing of the rare red list fungi Hericium alpestre (H. flagellum).</title>
        <authorList>
            <person name="Buettner E."/>
            <person name="Kellner H."/>
        </authorList>
    </citation>
    <scope>NUCLEOTIDE SEQUENCE [LARGE SCALE GENOMIC DNA]</scope>
    <source>
        <strain evidence="3 4">DSM 108284</strain>
    </source>
</reference>
<dbReference type="GO" id="GO:0005737">
    <property type="term" value="C:cytoplasm"/>
    <property type="evidence" value="ECO:0007669"/>
    <property type="project" value="InterPro"/>
</dbReference>
<dbReference type="STRING" id="135208.A0A4Y9ZHR4"/>
<sequence>MAGKRLGRLRQWAGEVISSEKKSEVTEETRELEQDIENRRNGIHRLHLAAEQFHRNLSKKKHTEALEDPEKFLPRDVMGVVMLTHGEEFGEDSAFGTCLVALGRAHCKIATSQEAFALTFKDSFLDPLERFEAEIKDYEVERKKLEMRRLNYDAALTKMEKHKNSKKEKDRLEAEDELAKAKSRYEETAEDVRARMYAIQENEKAQHRDLKEFVDLEVNFAEQYLEALREVQANC</sequence>
<dbReference type="OrthoDB" id="10263741at2759"/>
<evidence type="ECO:0000313" key="4">
    <source>
        <dbReference type="Proteomes" id="UP000298061"/>
    </source>
</evidence>
<protein>
    <recommendedName>
        <fullName evidence="2">BAR domain-containing protein</fullName>
    </recommendedName>
</protein>
<feature type="coiled-coil region" evidence="1">
    <location>
        <begin position="128"/>
        <end position="195"/>
    </location>
</feature>
<dbReference type="Proteomes" id="UP000298061">
    <property type="component" value="Unassembled WGS sequence"/>
</dbReference>
<dbReference type="Gene3D" id="1.20.1270.60">
    <property type="entry name" value="Arfaptin homology (AH) domain/BAR domain"/>
    <property type="match status" value="1"/>
</dbReference>
<dbReference type="InterPro" id="IPR004148">
    <property type="entry name" value="BAR_dom"/>
</dbReference>
<dbReference type="EMBL" id="SFCI01002944">
    <property type="protein sequence ID" value="TFY73363.1"/>
    <property type="molecule type" value="Genomic_DNA"/>
</dbReference>
<evidence type="ECO:0000259" key="2">
    <source>
        <dbReference type="PROSITE" id="PS51021"/>
    </source>
</evidence>
<evidence type="ECO:0000256" key="1">
    <source>
        <dbReference type="SAM" id="Coils"/>
    </source>
</evidence>
<evidence type="ECO:0000313" key="3">
    <source>
        <dbReference type="EMBL" id="TFY73363.1"/>
    </source>
</evidence>
<gene>
    <name evidence="3" type="ORF">EWM64_g10650</name>
</gene>
<accession>A0A4Y9ZHR4</accession>
<dbReference type="AlphaFoldDB" id="A0A4Y9ZHR4"/>
<dbReference type="SUPFAM" id="SSF103657">
    <property type="entry name" value="BAR/IMD domain-like"/>
    <property type="match status" value="1"/>
</dbReference>
<organism evidence="3 4">
    <name type="scientific">Hericium alpestre</name>
    <dbReference type="NCBI Taxonomy" id="135208"/>
    <lineage>
        <taxon>Eukaryota</taxon>
        <taxon>Fungi</taxon>
        <taxon>Dikarya</taxon>
        <taxon>Basidiomycota</taxon>
        <taxon>Agaricomycotina</taxon>
        <taxon>Agaricomycetes</taxon>
        <taxon>Russulales</taxon>
        <taxon>Hericiaceae</taxon>
        <taxon>Hericium</taxon>
    </lineage>
</organism>